<dbReference type="EMBL" id="MKGL01000108">
    <property type="protein sequence ID" value="RNF06472.1"/>
    <property type="molecule type" value="Genomic_DNA"/>
</dbReference>
<protein>
    <submittedName>
        <fullName evidence="8">Putative clathrin coat assembly protein</fullName>
    </submittedName>
</protein>
<feature type="transmembrane region" description="Helical" evidence="6">
    <location>
        <begin position="52"/>
        <end position="78"/>
    </location>
</feature>
<accession>A0A422NLU9</accession>
<dbReference type="GO" id="GO:0016192">
    <property type="term" value="P:vesicle-mediated transport"/>
    <property type="evidence" value="ECO:0007669"/>
    <property type="project" value="InterPro"/>
</dbReference>
<evidence type="ECO:0000256" key="1">
    <source>
        <dbReference type="ARBA" id="ARBA00004308"/>
    </source>
</evidence>
<dbReference type="GeneID" id="40327859"/>
<dbReference type="CDD" id="cd14836">
    <property type="entry name" value="AP2_Mu_N"/>
    <property type="match status" value="1"/>
</dbReference>
<keyword evidence="4 6" id="KW-0472">Membrane</keyword>
<keyword evidence="3 5" id="KW-0653">Protein transport</keyword>
<dbReference type="Gene3D" id="2.60.40.1170">
    <property type="entry name" value="Mu homology domain, subdomain B"/>
    <property type="match status" value="2"/>
</dbReference>
<dbReference type="PROSITE" id="PS51072">
    <property type="entry name" value="MHD"/>
    <property type="match status" value="1"/>
</dbReference>
<proteinExistence type="inferred from homology"/>
<reference evidence="8 9" key="1">
    <citation type="journal article" date="2018" name="BMC Genomics">
        <title>Genomic comparison of Trypanosoma conorhini and Trypanosoma rangeli to Trypanosoma cruzi strains of high and low virulence.</title>
        <authorList>
            <person name="Bradwell K.R."/>
            <person name="Koparde V.N."/>
            <person name="Matveyev A.V."/>
            <person name="Serrano M.G."/>
            <person name="Alves J.M."/>
            <person name="Parikh H."/>
            <person name="Huang B."/>
            <person name="Lee V."/>
            <person name="Espinosa-Alvarez O."/>
            <person name="Ortiz P.A."/>
            <person name="Costa-Martins A.G."/>
            <person name="Teixeira M.M."/>
            <person name="Buck G.A."/>
        </authorList>
    </citation>
    <scope>NUCLEOTIDE SEQUENCE [LARGE SCALE GENOMIC DNA]</scope>
    <source>
        <strain evidence="8 9">AM80</strain>
    </source>
</reference>
<dbReference type="PIRSF" id="PIRSF005992">
    <property type="entry name" value="Clathrin_mu"/>
    <property type="match status" value="1"/>
</dbReference>
<evidence type="ECO:0000256" key="3">
    <source>
        <dbReference type="ARBA" id="ARBA00022927"/>
    </source>
</evidence>
<dbReference type="PRINTS" id="PR00314">
    <property type="entry name" value="CLATHRINADPT"/>
</dbReference>
<dbReference type="GO" id="GO:0006886">
    <property type="term" value="P:intracellular protein transport"/>
    <property type="evidence" value="ECO:0007669"/>
    <property type="project" value="UniProtKB-UniRule"/>
</dbReference>
<dbReference type="FunFam" id="3.30.450.60:FF:000002">
    <property type="entry name" value="AP-2 complex subunit mu, putative"/>
    <property type="match status" value="1"/>
</dbReference>
<comment type="similarity">
    <text evidence="5">Belongs to the adaptor complexes medium subunit family.</text>
</comment>
<evidence type="ECO:0000259" key="7">
    <source>
        <dbReference type="PROSITE" id="PS51072"/>
    </source>
</evidence>
<dbReference type="SUPFAM" id="SSF64356">
    <property type="entry name" value="SNARE-like"/>
    <property type="match status" value="1"/>
</dbReference>
<feature type="domain" description="MHD" evidence="7">
    <location>
        <begin position="242"/>
        <end position="485"/>
    </location>
</feature>
<evidence type="ECO:0000313" key="9">
    <source>
        <dbReference type="Proteomes" id="UP000283634"/>
    </source>
</evidence>
<evidence type="ECO:0000256" key="5">
    <source>
        <dbReference type="PIRNR" id="PIRNR005992"/>
    </source>
</evidence>
<dbReference type="InterPro" id="IPR028565">
    <property type="entry name" value="MHD"/>
</dbReference>
<keyword evidence="6" id="KW-0812">Transmembrane</keyword>
<dbReference type="Proteomes" id="UP000283634">
    <property type="component" value="Unassembled WGS sequence"/>
</dbReference>
<dbReference type="SUPFAM" id="SSF49447">
    <property type="entry name" value="Second domain of Mu2 adaptin subunit (ap50) of ap2 adaptor"/>
    <property type="match status" value="1"/>
</dbReference>
<keyword evidence="2 5" id="KW-0813">Transport</keyword>
<dbReference type="RefSeq" id="XP_029239281.1">
    <property type="nucleotide sequence ID" value="XM_029380876.1"/>
</dbReference>
<dbReference type="VEuPathDB" id="TriTrypDB:TRSC58_02821"/>
<comment type="subcellular location">
    <subcellularLocation>
        <location evidence="1">Endomembrane system</location>
    </subcellularLocation>
</comment>
<dbReference type="OrthoDB" id="10259133at2759"/>
<dbReference type="Pfam" id="PF00928">
    <property type="entry name" value="Adap_comp_sub"/>
    <property type="match status" value="1"/>
</dbReference>
<dbReference type="InterPro" id="IPR050431">
    <property type="entry name" value="Adaptor_comp_med_subunit"/>
</dbReference>
<evidence type="ECO:0000256" key="4">
    <source>
        <dbReference type="ARBA" id="ARBA00023136"/>
    </source>
</evidence>
<dbReference type="GO" id="GO:0030131">
    <property type="term" value="C:clathrin adaptor complex"/>
    <property type="evidence" value="ECO:0007669"/>
    <property type="project" value="UniProtKB-UniRule"/>
</dbReference>
<evidence type="ECO:0000313" key="8">
    <source>
        <dbReference type="EMBL" id="RNF06472.1"/>
    </source>
</evidence>
<keyword evidence="6" id="KW-1133">Transmembrane helix</keyword>
<gene>
    <name evidence="8" type="ORF">TraAM80_03926</name>
</gene>
<feature type="transmembrane region" description="Helical" evidence="6">
    <location>
        <begin position="21"/>
        <end position="46"/>
    </location>
</feature>
<dbReference type="OMA" id="VWKIPRI"/>
<evidence type="ECO:0000256" key="2">
    <source>
        <dbReference type="ARBA" id="ARBA00022448"/>
    </source>
</evidence>
<dbReference type="InterPro" id="IPR043532">
    <property type="entry name" value="AP2_Mu_N"/>
</dbReference>
<dbReference type="InterPro" id="IPR011012">
    <property type="entry name" value="Longin-like_dom_sf"/>
</dbReference>
<dbReference type="InterPro" id="IPR001392">
    <property type="entry name" value="Clathrin_mu"/>
</dbReference>
<organism evidence="8 9">
    <name type="scientific">Trypanosoma rangeli</name>
    <dbReference type="NCBI Taxonomy" id="5698"/>
    <lineage>
        <taxon>Eukaryota</taxon>
        <taxon>Discoba</taxon>
        <taxon>Euglenozoa</taxon>
        <taxon>Kinetoplastea</taxon>
        <taxon>Metakinetoplastina</taxon>
        <taxon>Trypanosomatida</taxon>
        <taxon>Trypanosomatidae</taxon>
        <taxon>Trypanosoma</taxon>
        <taxon>Herpetosoma</taxon>
    </lineage>
</organism>
<name>A0A422NLU9_TRYRA</name>
<comment type="caution">
    <text evidence="8">The sequence shown here is derived from an EMBL/GenBank/DDBJ whole genome shotgun (WGS) entry which is preliminary data.</text>
</comment>
<dbReference type="InterPro" id="IPR036168">
    <property type="entry name" value="AP2_Mu_C_sf"/>
</dbReference>
<dbReference type="Gene3D" id="3.30.450.60">
    <property type="match status" value="1"/>
</dbReference>
<keyword evidence="9" id="KW-1185">Reference proteome</keyword>
<dbReference type="AlphaFoldDB" id="A0A422NLU9"/>
<evidence type="ECO:0000256" key="6">
    <source>
        <dbReference type="SAM" id="Phobius"/>
    </source>
</evidence>
<dbReference type="GO" id="GO:0012505">
    <property type="term" value="C:endomembrane system"/>
    <property type="evidence" value="ECO:0007669"/>
    <property type="project" value="UniProtKB-SubCell"/>
</dbReference>
<sequence length="486" mass="54675">MCGKLDFVLTAMVPAEFAGDACPLFIFIFVVLVIIVLFPASFFFFFRFASCIAFFCCFFLLHACLFASSAMIGVLLFLNSRGDIVLSRAFRDGFSVRSLAESFRNRLLSTGMVDRSPINIVDGFCFVHVRFNDLYVALVSDSNNNCFACFQYMLHLLEVCHAYLEDISEETLKEKFVVLQEFIDETMDFGYPQTTEAGLLQTFIGAKGFDIARMKRPAEAERVTTRLTGKKPWRNSGLWYRVNEIFLDVVEKLYVLVSQTGQVLESNVAGRVVVKSFLSGMPECRLVLKDDVSQYDASYHACVSVHTDGTLTFVPLDGMFLLMQYRAALTAPPPLKVLHTRFTGVSKTRTEVEFGLKCEIAAGMRCDEVEVRIPCPENTADVKVCVARGHAQFDGVQHAVIWTLPSVSQKDEEMLLTAEIVLIAPTIATSEKIWARPPIKISFTTPSHTLSGFEVKDLRVEEPLLRYTPSKWVRYSTTAGQYECRL</sequence>
<dbReference type="PANTHER" id="PTHR10529">
    <property type="entry name" value="AP COMPLEX SUBUNIT MU"/>
    <property type="match status" value="1"/>
</dbReference>